<keyword evidence="2" id="KW-0472">Membrane</keyword>
<keyword evidence="2" id="KW-1133">Transmembrane helix</keyword>
<proteinExistence type="predicted"/>
<dbReference type="CDD" id="cd03497">
    <property type="entry name" value="SQR_TypeB_1_TM"/>
    <property type="match status" value="1"/>
</dbReference>
<feature type="compositionally biased region" description="Basic and acidic residues" evidence="1">
    <location>
        <begin position="260"/>
        <end position="283"/>
    </location>
</feature>
<feature type="transmembrane region" description="Helical" evidence="2">
    <location>
        <begin position="80"/>
        <end position="100"/>
    </location>
</feature>
<evidence type="ECO:0000256" key="2">
    <source>
        <dbReference type="SAM" id="Phobius"/>
    </source>
</evidence>
<evidence type="ECO:0000313" key="4">
    <source>
        <dbReference type="Proteomes" id="UP000318437"/>
    </source>
</evidence>
<name>A0A5C6D328_9BACT</name>
<keyword evidence="4" id="KW-1185">Reference proteome</keyword>
<dbReference type="SUPFAM" id="SSF81343">
    <property type="entry name" value="Fumarate reductase respiratory complex transmembrane subunits"/>
    <property type="match status" value="1"/>
</dbReference>
<dbReference type="GO" id="GO:0016020">
    <property type="term" value="C:membrane"/>
    <property type="evidence" value="ECO:0007669"/>
    <property type="project" value="InterPro"/>
</dbReference>
<feature type="transmembrane region" description="Helical" evidence="2">
    <location>
        <begin position="178"/>
        <end position="206"/>
    </location>
</feature>
<reference evidence="3 4" key="1">
    <citation type="submission" date="2019-02" db="EMBL/GenBank/DDBJ databases">
        <title>Deep-cultivation of Planctomycetes and their phenomic and genomic characterization uncovers novel biology.</title>
        <authorList>
            <person name="Wiegand S."/>
            <person name="Jogler M."/>
            <person name="Boedeker C."/>
            <person name="Pinto D."/>
            <person name="Vollmers J."/>
            <person name="Rivas-Marin E."/>
            <person name="Kohn T."/>
            <person name="Peeters S.H."/>
            <person name="Heuer A."/>
            <person name="Rast P."/>
            <person name="Oberbeckmann S."/>
            <person name="Bunk B."/>
            <person name="Jeske O."/>
            <person name="Meyerdierks A."/>
            <person name="Storesund J.E."/>
            <person name="Kallscheuer N."/>
            <person name="Luecker S."/>
            <person name="Lage O.M."/>
            <person name="Pohl T."/>
            <person name="Merkel B.J."/>
            <person name="Hornburger P."/>
            <person name="Mueller R.-W."/>
            <person name="Bruemmer F."/>
            <person name="Labrenz M."/>
            <person name="Spormann A.M."/>
            <person name="Op Den Camp H."/>
            <person name="Overmann J."/>
            <person name="Amann R."/>
            <person name="Jetten M.S.M."/>
            <person name="Mascher T."/>
            <person name="Medema M.H."/>
            <person name="Devos D.P."/>
            <person name="Kaster A.-K."/>
            <person name="Ovreas L."/>
            <person name="Rohde M."/>
            <person name="Galperin M.Y."/>
            <person name="Jogler C."/>
        </authorList>
    </citation>
    <scope>NUCLEOTIDE SEQUENCE [LARGE SCALE GENOMIC DNA]</scope>
    <source>
        <strain evidence="3 4">Pla144</strain>
    </source>
</reference>
<dbReference type="InterPro" id="IPR016002">
    <property type="entry name" value="Succ_DH_cyt_b558_Firmicute"/>
</dbReference>
<feature type="transmembrane region" description="Helical" evidence="2">
    <location>
        <begin position="31"/>
        <end position="50"/>
    </location>
</feature>
<feature type="transmembrane region" description="Helical" evidence="2">
    <location>
        <begin position="121"/>
        <end position="141"/>
    </location>
</feature>
<dbReference type="Gene3D" id="1.20.1300.10">
    <property type="entry name" value="Fumarate reductase/succinate dehydrogenase, transmembrane subunit"/>
    <property type="match status" value="1"/>
</dbReference>
<evidence type="ECO:0000256" key="1">
    <source>
        <dbReference type="SAM" id="MobiDB-lite"/>
    </source>
</evidence>
<feature type="region of interest" description="Disordered" evidence="1">
    <location>
        <begin position="260"/>
        <end position="290"/>
    </location>
</feature>
<evidence type="ECO:0000313" key="3">
    <source>
        <dbReference type="EMBL" id="TWU29616.1"/>
    </source>
</evidence>
<accession>A0A5C6D328</accession>
<organism evidence="3 4">
    <name type="scientific">Bythopirellula polymerisocia</name>
    <dbReference type="NCBI Taxonomy" id="2528003"/>
    <lineage>
        <taxon>Bacteria</taxon>
        <taxon>Pseudomonadati</taxon>
        <taxon>Planctomycetota</taxon>
        <taxon>Planctomycetia</taxon>
        <taxon>Pirellulales</taxon>
        <taxon>Lacipirellulaceae</taxon>
        <taxon>Bythopirellula</taxon>
    </lineage>
</organism>
<feature type="transmembrane region" description="Helical" evidence="2">
    <location>
        <begin position="218"/>
        <end position="237"/>
    </location>
</feature>
<dbReference type="Proteomes" id="UP000318437">
    <property type="component" value="Unassembled WGS sequence"/>
</dbReference>
<sequence length="290" mass="31960">MPVGFRAKDMTRVQDSPPSFLVRHEFLIRRLHSLSGLVPVGAFMCVHLLVNASVLESPAAFQKNVYQIHSLGSLLPVVEWVFIFIPILFHAIIGVVIVMGGIPNTGNYPYAANRRYTLQRVTGMIAFVFIAIHVFHMHGWIHQDTWLEKVVRPLGGAEFHPYSAASSAGLALQSYVMVAIYLIGVLACVFHLANGIWTMGITWGVWISPKAQKRASNVCAIFGLLLAIVGVGALFGMRADGAGERLIEARQVEDKMYEHKLESGELKPNEHKRGGGEVTKSEETSQVSVE</sequence>
<dbReference type="EMBL" id="SJPS01000001">
    <property type="protein sequence ID" value="TWU29616.1"/>
    <property type="molecule type" value="Genomic_DNA"/>
</dbReference>
<protein>
    <submittedName>
        <fullName evidence="3">Succinate dehydrogenase cytochrome b558 subunit</fullName>
    </submittedName>
</protein>
<dbReference type="AlphaFoldDB" id="A0A5C6D328"/>
<dbReference type="InterPro" id="IPR034804">
    <property type="entry name" value="SQR/QFR_C/D"/>
</dbReference>
<comment type="caution">
    <text evidence="3">The sequence shown here is derived from an EMBL/GenBank/DDBJ whole genome shotgun (WGS) entry which is preliminary data.</text>
</comment>
<keyword evidence="2" id="KW-0812">Transmembrane</keyword>
<gene>
    <name evidence="3" type="primary">sdhC</name>
    <name evidence="3" type="ORF">Pla144_03940</name>
</gene>